<evidence type="ECO:0000256" key="11">
    <source>
        <dbReference type="ARBA" id="ARBA00031350"/>
    </source>
</evidence>
<dbReference type="InterPro" id="IPR000682">
    <property type="entry name" value="PCMT"/>
</dbReference>
<accession>A0ABV9X733</accession>
<keyword evidence="6" id="KW-0489">Methyltransferase</keyword>
<dbReference type="EC" id="2.1.1.77" evidence="3"/>
<comment type="caution">
    <text evidence="12">The sequence shown here is derived from an EMBL/GenBank/DDBJ whole genome shotgun (WGS) entry which is preliminary data.</text>
</comment>
<keyword evidence="8" id="KW-0949">S-adenosyl-L-methionine</keyword>
<dbReference type="PROSITE" id="PS01279">
    <property type="entry name" value="PCMT"/>
    <property type="match status" value="1"/>
</dbReference>
<evidence type="ECO:0000256" key="7">
    <source>
        <dbReference type="ARBA" id="ARBA00022679"/>
    </source>
</evidence>
<organism evidence="12 13">
    <name type="scientific">Streptomyces coeruleoprunus</name>
    <dbReference type="NCBI Taxonomy" id="285563"/>
    <lineage>
        <taxon>Bacteria</taxon>
        <taxon>Bacillati</taxon>
        <taxon>Actinomycetota</taxon>
        <taxon>Actinomycetes</taxon>
        <taxon>Kitasatosporales</taxon>
        <taxon>Streptomycetaceae</taxon>
        <taxon>Streptomyces</taxon>
    </lineage>
</organism>
<evidence type="ECO:0000256" key="6">
    <source>
        <dbReference type="ARBA" id="ARBA00022603"/>
    </source>
</evidence>
<comment type="similarity">
    <text evidence="2">Belongs to the methyltransferase superfamily. L-isoaspartyl/D-aspartyl protein methyltransferase family.</text>
</comment>
<evidence type="ECO:0000256" key="4">
    <source>
        <dbReference type="ARBA" id="ARBA00013346"/>
    </source>
</evidence>
<evidence type="ECO:0000256" key="3">
    <source>
        <dbReference type="ARBA" id="ARBA00011890"/>
    </source>
</evidence>
<reference evidence="13" key="1">
    <citation type="journal article" date="2019" name="Int. J. Syst. Evol. Microbiol.">
        <title>The Global Catalogue of Microorganisms (GCM) 10K type strain sequencing project: providing services to taxonomists for standard genome sequencing and annotation.</title>
        <authorList>
            <consortium name="The Broad Institute Genomics Platform"/>
            <consortium name="The Broad Institute Genome Sequencing Center for Infectious Disease"/>
            <person name="Wu L."/>
            <person name="Ma J."/>
        </authorList>
    </citation>
    <scope>NUCLEOTIDE SEQUENCE [LARGE SCALE GENOMIC DNA]</scope>
    <source>
        <strain evidence="13">CGMCC 4.1648</strain>
    </source>
</reference>
<proteinExistence type="inferred from homology"/>
<evidence type="ECO:0000256" key="1">
    <source>
        <dbReference type="ARBA" id="ARBA00004496"/>
    </source>
</evidence>
<evidence type="ECO:0000256" key="2">
    <source>
        <dbReference type="ARBA" id="ARBA00005369"/>
    </source>
</evidence>
<dbReference type="CDD" id="cd02440">
    <property type="entry name" value="AdoMet_MTases"/>
    <property type="match status" value="1"/>
</dbReference>
<keyword evidence="5" id="KW-0963">Cytoplasm</keyword>
<comment type="subcellular location">
    <subcellularLocation>
        <location evidence="1">Cytoplasm</location>
    </subcellularLocation>
</comment>
<protein>
    <recommendedName>
        <fullName evidence="4">Protein-L-isoaspartate O-methyltransferase</fullName>
        <ecNumber evidence="3">2.1.1.77</ecNumber>
    </recommendedName>
    <alternativeName>
        <fullName evidence="11">L-isoaspartyl protein carboxyl methyltransferase</fullName>
    </alternativeName>
    <alternativeName>
        <fullName evidence="9">Protein L-isoaspartyl methyltransferase</fullName>
    </alternativeName>
    <alternativeName>
        <fullName evidence="10">Protein-beta-aspartate methyltransferase</fullName>
    </alternativeName>
</protein>
<gene>
    <name evidence="12" type="ORF">ACFPM3_00035</name>
</gene>
<name>A0ABV9X733_9ACTN</name>
<dbReference type="Gene3D" id="3.40.50.150">
    <property type="entry name" value="Vaccinia Virus protein VP39"/>
    <property type="match status" value="1"/>
</dbReference>
<evidence type="ECO:0000256" key="9">
    <source>
        <dbReference type="ARBA" id="ARBA00030757"/>
    </source>
</evidence>
<dbReference type="RefSeq" id="WP_345691605.1">
    <property type="nucleotide sequence ID" value="NZ_BAABIT010000001.1"/>
</dbReference>
<dbReference type="PANTHER" id="PTHR11579">
    <property type="entry name" value="PROTEIN-L-ISOASPARTATE O-METHYLTRANSFERASE"/>
    <property type="match status" value="1"/>
</dbReference>
<evidence type="ECO:0000256" key="10">
    <source>
        <dbReference type="ARBA" id="ARBA00031323"/>
    </source>
</evidence>
<evidence type="ECO:0000256" key="8">
    <source>
        <dbReference type="ARBA" id="ARBA00022691"/>
    </source>
</evidence>
<dbReference type="SUPFAM" id="SSF53335">
    <property type="entry name" value="S-adenosyl-L-methionine-dependent methyltransferases"/>
    <property type="match status" value="1"/>
</dbReference>
<evidence type="ECO:0000313" key="12">
    <source>
        <dbReference type="EMBL" id="MFC5020543.1"/>
    </source>
</evidence>
<dbReference type="Pfam" id="PF01135">
    <property type="entry name" value="PCMT"/>
    <property type="match status" value="1"/>
</dbReference>
<evidence type="ECO:0000313" key="13">
    <source>
        <dbReference type="Proteomes" id="UP001595829"/>
    </source>
</evidence>
<dbReference type="InterPro" id="IPR029063">
    <property type="entry name" value="SAM-dependent_MTases_sf"/>
</dbReference>
<dbReference type="Proteomes" id="UP001595829">
    <property type="component" value="Unassembled WGS sequence"/>
</dbReference>
<sequence>MPTMVFSMLNALSVEPGHHVLEIGTGTGWNAALLCHRLGDQNVVTVEVDASIASEARGRLFAADLAPEVVVGDGAIGYGKRSPYDRIIATASVGTIPSQWIGQAHPGAVIVTPWGPVYGGEAVSRLVVDETGVASGRFVGSSAFMRLRQHRKNLPPTDRFLDQAKWPLGAARSRTTLSPDDVGDWICMFAIGVQVPDLFCRVTWGEGGSYRLWLFDTGVTSWATADYAENRSDFEVAQSGPRKLWEELEGAYRWWHQQGRPDFDRFGLTTRGGPAYQVWLDAPDNPVPLREAG</sequence>
<evidence type="ECO:0000256" key="5">
    <source>
        <dbReference type="ARBA" id="ARBA00022490"/>
    </source>
</evidence>
<keyword evidence="7" id="KW-0808">Transferase</keyword>
<dbReference type="PANTHER" id="PTHR11579:SF0">
    <property type="entry name" value="PROTEIN-L-ISOASPARTATE(D-ASPARTATE) O-METHYLTRANSFERASE"/>
    <property type="match status" value="1"/>
</dbReference>
<dbReference type="EMBL" id="JBHSJD010000001">
    <property type="protein sequence ID" value="MFC5020543.1"/>
    <property type="molecule type" value="Genomic_DNA"/>
</dbReference>
<keyword evidence="13" id="KW-1185">Reference proteome</keyword>